<dbReference type="CDD" id="cd02208">
    <property type="entry name" value="cupin_RmlC-like"/>
    <property type="match status" value="1"/>
</dbReference>
<dbReference type="Pfam" id="PF07883">
    <property type="entry name" value="Cupin_2"/>
    <property type="match status" value="1"/>
</dbReference>
<organism evidence="3 4">
    <name type="scientific">Seiridium unicorne</name>
    <dbReference type="NCBI Taxonomy" id="138068"/>
    <lineage>
        <taxon>Eukaryota</taxon>
        <taxon>Fungi</taxon>
        <taxon>Dikarya</taxon>
        <taxon>Ascomycota</taxon>
        <taxon>Pezizomycotina</taxon>
        <taxon>Sordariomycetes</taxon>
        <taxon>Xylariomycetidae</taxon>
        <taxon>Amphisphaeriales</taxon>
        <taxon>Sporocadaceae</taxon>
        <taxon>Seiridium</taxon>
    </lineage>
</organism>
<name>A0ABR2VCR9_9PEZI</name>
<protein>
    <submittedName>
        <fullName evidence="3">Cupin type-2 domain-containing protein</fullName>
    </submittedName>
</protein>
<gene>
    <name evidence="3" type="ORF">SUNI508_13559</name>
</gene>
<reference evidence="3 4" key="1">
    <citation type="journal article" date="2024" name="J. Plant Pathol.">
        <title>Sequence and assembly of the genome of Seiridium unicorne, isolate CBS 538.82, causal agent of cypress canker disease.</title>
        <authorList>
            <person name="Scali E."/>
            <person name="Rocca G.D."/>
            <person name="Danti R."/>
            <person name="Garbelotto M."/>
            <person name="Barberini S."/>
            <person name="Baroncelli R."/>
            <person name="Emiliani G."/>
        </authorList>
    </citation>
    <scope>NUCLEOTIDE SEQUENCE [LARGE SCALE GENOMIC DNA]</scope>
    <source>
        <strain evidence="3 4">BM-138-508</strain>
    </source>
</reference>
<dbReference type="InterPro" id="IPR014710">
    <property type="entry name" value="RmlC-like_jellyroll"/>
</dbReference>
<evidence type="ECO:0000259" key="2">
    <source>
        <dbReference type="Pfam" id="PF07883"/>
    </source>
</evidence>
<keyword evidence="4" id="KW-1185">Reference proteome</keyword>
<accession>A0ABR2VCR9</accession>
<feature type="compositionally biased region" description="Polar residues" evidence="1">
    <location>
        <begin position="10"/>
        <end position="25"/>
    </location>
</feature>
<dbReference type="InterPro" id="IPR011051">
    <property type="entry name" value="RmlC_Cupin_sf"/>
</dbReference>
<dbReference type="SUPFAM" id="SSF51182">
    <property type="entry name" value="RmlC-like cupins"/>
    <property type="match status" value="1"/>
</dbReference>
<evidence type="ECO:0000313" key="3">
    <source>
        <dbReference type="EMBL" id="KAK9424714.1"/>
    </source>
</evidence>
<dbReference type="Gene3D" id="2.60.120.10">
    <property type="entry name" value="Jelly Rolls"/>
    <property type="match status" value="1"/>
</dbReference>
<sequence>MSDLRPKPSQPVTLAQGTALQTSGGQTEGMERSNAISDLCDGICASRMIAEPHTSSAVHHHGEQDTVIFCASGRGAITSEGGKKKTKLETGDFCLIPAWMEHQEVNDGDEKLVLCVVRSGRTPKVVNLTGWDGE</sequence>
<evidence type="ECO:0000256" key="1">
    <source>
        <dbReference type="SAM" id="MobiDB-lite"/>
    </source>
</evidence>
<evidence type="ECO:0000313" key="4">
    <source>
        <dbReference type="Proteomes" id="UP001408356"/>
    </source>
</evidence>
<dbReference type="Proteomes" id="UP001408356">
    <property type="component" value="Unassembled WGS sequence"/>
</dbReference>
<feature type="region of interest" description="Disordered" evidence="1">
    <location>
        <begin position="1"/>
        <end position="32"/>
    </location>
</feature>
<proteinExistence type="predicted"/>
<comment type="caution">
    <text evidence="3">The sequence shown here is derived from an EMBL/GenBank/DDBJ whole genome shotgun (WGS) entry which is preliminary data.</text>
</comment>
<dbReference type="EMBL" id="JARVKF010000034">
    <property type="protein sequence ID" value="KAK9424714.1"/>
    <property type="molecule type" value="Genomic_DNA"/>
</dbReference>
<feature type="domain" description="Cupin type-2" evidence="2">
    <location>
        <begin position="48"/>
        <end position="117"/>
    </location>
</feature>
<dbReference type="InterPro" id="IPR013096">
    <property type="entry name" value="Cupin_2"/>
</dbReference>